<evidence type="ECO:0000313" key="2">
    <source>
        <dbReference type="EMBL" id="CAG9115881.1"/>
    </source>
</evidence>
<dbReference type="InterPro" id="IPR043502">
    <property type="entry name" value="DNA/RNA_pol_sf"/>
</dbReference>
<name>A0A8S4EJH9_PLUXY</name>
<organism evidence="2 3">
    <name type="scientific">Plutella xylostella</name>
    <name type="common">Diamondback moth</name>
    <name type="synonym">Plutella maculipennis</name>
    <dbReference type="NCBI Taxonomy" id="51655"/>
    <lineage>
        <taxon>Eukaryota</taxon>
        <taxon>Metazoa</taxon>
        <taxon>Ecdysozoa</taxon>
        <taxon>Arthropoda</taxon>
        <taxon>Hexapoda</taxon>
        <taxon>Insecta</taxon>
        <taxon>Pterygota</taxon>
        <taxon>Neoptera</taxon>
        <taxon>Endopterygota</taxon>
        <taxon>Lepidoptera</taxon>
        <taxon>Glossata</taxon>
        <taxon>Ditrysia</taxon>
        <taxon>Yponomeutoidea</taxon>
        <taxon>Plutellidae</taxon>
        <taxon>Plutella</taxon>
    </lineage>
</organism>
<keyword evidence="3" id="KW-1185">Reference proteome</keyword>
<evidence type="ECO:0000313" key="3">
    <source>
        <dbReference type="Proteomes" id="UP000653454"/>
    </source>
</evidence>
<proteinExistence type="predicted"/>
<dbReference type="PANTHER" id="PTHR19446">
    <property type="entry name" value="REVERSE TRANSCRIPTASES"/>
    <property type="match status" value="1"/>
</dbReference>
<dbReference type="Proteomes" id="UP000653454">
    <property type="component" value="Unassembled WGS sequence"/>
</dbReference>
<dbReference type="PROSITE" id="PS50878">
    <property type="entry name" value="RT_POL"/>
    <property type="match status" value="1"/>
</dbReference>
<accession>A0A8S4EJH9</accession>
<reference evidence="2" key="1">
    <citation type="submission" date="2020-11" db="EMBL/GenBank/DDBJ databases">
        <authorList>
            <person name="Whiteford S."/>
        </authorList>
    </citation>
    <scope>NUCLEOTIDE SEQUENCE</scope>
</reference>
<feature type="domain" description="Reverse transcriptase" evidence="1">
    <location>
        <begin position="1"/>
        <end position="145"/>
    </location>
</feature>
<dbReference type="GO" id="GO:0071897">
    <property type="term" value="P:DNA biosynthetic process"/>
    <property type="evidence" value="ECO:0007669"/>
    <property type="project" value="UniProtKB-ARBA"/>
</dbReference>
<dbReference type="Pfam" id="PF00078">
    <property type="entry name" value="RVT_1"/>
    <property type="match status" value="1"/>
</dbReference>
<evidence type="ECO:0000259" key="1">
    <source>
        <dbReference type="PROSITE" id="PS50878"/>
    </source>
</evidence>
<gene>
    <name evidence="2" type="ORF">PLXY2_LOCUS5816</name>
</gene>
<comment type="caution">
    <text evidence="2">The sequence shown here is derived from an EMBL/GenBank/DDBJ whole genome shotgun (WGS) entry which is preliminary data.</text>
</comment>
<dbReference type="EMBL" id="CAJHNJ030000017">
    <property type="protein sequence ID" value="CAG9115881.1"/>
    <property type="molecule type" value="Genomic_DNA"/>
</dbReference>
<dbReference type="SUPFAM" id="SSF56672">
    <property type="entry name" value="DNA/RNA polymerases"/>
    <property type="match status" value="1"/>
</dbReference>
<protein>
    <submittedName>
        <fullName evidence="2">(diamondback moth) hypothetical protein</fullName>
    </submittedName>
</protein>
<dbReference type="AlphaFoldDB" id="A0A8S4EJH9"/>
<dbReference type="CDD" id="cd01650">
    <property type="entry name" value="RT_nLTR_like"/>
    <property type="match status" value="1"/>
</dbReference>
<sequence>MAVITPIHKGGSSDDVNNYRPISVLPVMSKILEKLINNRLKKFLTDNNLISKNQYGFRSGLSTEDAVLNLTEEVTKHLDGGEKCVGVFLDLARAFDTVAVSILLDKLLTYGIRGVPHSLLKDYLTDRHQKLKLGEYYGVVPQKLT</sequence>
<dbReference type="InterPro" id="IPR000477">
    <property type="entry name" value="RT_dom"/>
</dbReference>